<sequence length="132" mass="15401">MDMCMIPEVVTGERRKVLDAELDDVQELKRRRYNDGQTRRMCVRKPERRSPSWLEGYLVNAAIEANRESLVEIPMWKEKEVKIPKSFSEAMQTPQKVDWYAGMEKEVKAMFRKKMLVPIGAAEAPENAINWA</sequence>
<protein>
    <submittedName>
        <fullName evidence="1">Uncharacterized protein</fullName>
    </submittedName>
</protein>
<dbReference type="VEuPathDB" id="FungiDB:HpaG803182"/>
<keyword evidence="2" id="KW-1185">Reference proteome</keyword>
<evidence type="ECO:0000313" key="2">
    <source>
        <dbReference type="Proteomes" id="UP000011713"/>
    </source>
</evidence>
<name>M4BA72_HYAAE</name>
<dbReference type="Proteomes" id="UP000011713">
    <property type="component" value="Unassembled WGS sequence"/>
</dbReference>
<reference evidence="1" key="2">
    <citation type="submission" date="2015-06" db="UniProtKB">
        <authorList>
            <consortium name="EnsemblProtists"/>
        </authorList>
    </citation>
    <scope>IDENTIFICATION</scope>
    <source>
        <strain evidence="1">Emoy2</strain>
    </source>
</reference>
<reference evidence="2" key="1">
    <citation type="journal article" date="2010" name="Science">
        <title>Signatures of adaptation to obligate biotrophy in the Hyaloperonospora arabidopsidis genome.</title>
        <authorList>
            <person name="Baxter L."/>
            <person name="Tripathy S."/>
            <person name="Ishaque N."/>
            <person name="Boot N."/>
            <person name="Cabral A."/>
            <person name="Kemen E."/>
            <person name="Thines M."/>
            <person name="Ah-Fong A."/>
            <person name="Anderson R."/>
            <person name="Badejoko W."/>
            <person name="Bittner-Eddy P."/>
            <person name="Boore J.L."/>
            <person name="Chibucos M.C."/>
            <person name="Coates M."/>
            <person name="Dehal P."/>
            <person name="Delehaunty K."/>
            <person name="Dong S."/>
            <person name="Downton P."/>
            <person name="Dumas B."/>
            <person name="Fabro G."/>
            <person name="Fronick C."/>
            <person name="Fuerstenberg S.I."/>
            <person name="Fulton L."/>
            <person name="Gaulin E."/>
            <person name="Govers F."/>
            <person name="Hughes L."/>
            <person name="Humphray S."/>
            <person name="Jiang R.H."/>
            <person name="Judelson H."/>
            <person name="Kamoun S."/>
            <person name="Kyung K."/>
            <person name="Meijer H."/>
            <person name="Minx P."/>
            <person name="Morris P."/>
            <person name="Nelson J."/>
            <person name="Phuntumart V."/>
            <person name="Qutob D."/>
            <person name="Rehmany A."/>
            <person name="Rougon-Cardoso A."/>
            <person name="Ryden P."/>
            <person name="Torto-Alalibo T."/>
            <person name="Studholme D."/>
            <person name="Wang Y."/>
            <person name="Win J."/>
            <person name="Wood J."/>
            <person name="Clifton S.W."/>
            <person name="Rogers J."/>
            <person name="Van den Ackerveken G."/>
            <person name="Jones J.D."/>
            <person name="McDowell J.M."/>
            <person name="Beynon J."/>
            <person name="Tyler B.M."/>
        </authorList>
    </citation>
    <scope>NUCLEOTIDE SEQUENCE [LARGE SCALE GENOMIC DNA]</scope>
    <source>
        <strain evidence="2">Emoy2</strain>
    </source>
</reference>
<proteinExistence type="predicted"/>
<dbReference type="InParanoid" id="M4BA72"/>
<dbReference type="EMBL" id="JH598060">
    <property type="status" value="NOT_ANNOTATED_CDS"/>
    <property type="molecule type" value="Genomic_DNA"/>
</dbReference>
<accession>M4BA72</accession>
<organism evidence="1 2">
    <name type="scientific">Hyaloperonospora arabidopsidis (strain Emoy2)</name>
    <name type="common">Downy mildew agent</name>
    <name type="synonym">Peronospora arabidopsidis</name>
    <dbReference type="NCBI Taxonomy" id="559515"/>
    <lineage>
        <taxon>Eukaryota</taxon>
        <taxon>Sar</taxon>
        <taxon>Stramenopiles</taxon>
        <taxon>Oomycota</taxon>
        <taxon>Peronosporomycetes</taxon>
        <taxon>Peronosporales</taxon>
        <taxon>Peronosporaceae</taxon>
        <taxon>Hyaloperonospora</taxon>
    </lineage>
</organism>
<dbReference type="EnsemblProtists" id="HpaT803182">
    <property type="protein sequence ID" value="HpaP803182"/>
    <property type="gene ID" value="HpaG803182"/>
</dbReference>
<evidence type="ECO:0000313" key="1">
    <source>
        <dbReference type="EnsemblProtists" id="HpaP803182"/>
    </source>
</evidence>
<dbReference type="HOGENOM" id="CLU_1921130_0_0_1"/>
<dbReference type="STRING" id="559515.M4BA72"/>
<dbReference type="AlphaFoldDB" id="M4BA72"/>